<dbReference type="OrthoDB" id="3825558at2"/>
<accession>A0A2G5P6W8</accession>
<evidence type="ECO:0000256" key="1">
    <source>
        <dbReference type="SAM" id="Phobius"/>
    </source>
</evidence>
<evidence type="ECO:0000313" key="3">
    <source>
        <dbReference type="Proteomes" id="UP000230551"/>
    </source>
</evidence>
<feature type="transmembrane region" description="Helical" evidence="1">
    <location>
        <begin position="31"/>
        <end position="52"/>
    </location>
</feature>
<organism evidence="2 3">
    <name type="scientific">Mycolicibacterium brumae</name>
    <dbReference type="NCBI Taxonomy" id="85968"/>
    <lineage>
        <taxon>Bacteria</taxon>
        <taxon>Bacillati</taxon>
        <taxon>Actinomycetota</taxon>
        <taxon>Actinomycetes</taxon>
        <taxon>Mycobacteriales</taxon>
        <taxon>Mycobacteriaceae</taxon>
        <taxon>Mycolicibacterium</taxon>
    </lineage>
</organism>
<feature type="transmembrane region" description="Helical" evidence="1">
    <location>
        <begin position="7"/>
        <end position="25"/>
    </location>
</feature>
<dbReference type="STRING" id="85968.GCA_900073015_02589"/>
<dbReference type="Pfam" id="PF11377">
    <property type="entry name" value="DUF3180"/>
    <property type="match status" value="1"/>
</dbReference>
<evidence type="ECO:0000313" key="2">
    <source>
        <dbReference type="EMBL" id="PIB74007.1"/>
    </source>
</evidence>
<dbReference type="RefSeq" id="WP_090589612.1">
    <property type="nucleotide sequence ID" value="NZ_CP104302.1"/>
</dbReference>
<sequence length="159" mass="16361">MRVRDLLTAAVAGALIGYLGAVLFYRWFPPVVIWIGSSLALIALAEAGWAFYVRRKIARAEIGVGGGRLDPLAVARSVALAQASAVGGALLFGGWAGIAVFLLDRASQLAVAASDAPGAVVAAVCALALSVAGMWLQHCCKAPDDPLDDPFEDSEPAEG</sequence>
<gene>
    <name evidence="2" type="ORF">CQY22_014685</name>
</gene>
<feature type="transmembrane region" description="Helical" evidence="1">
    <location>
        <begin position="73"/>
        <end position="96"/>
    </location>
</feature>
<proteinExistence type="predicted"/>
<keyword evidence="1" id="KW-0472">Membrane</keyword>
<dbReference type="Proteomes" id="UP000230551">
    <property type="component" value="Unassembled WGS sequence"/>
</dbReference>
<protein>
    <submittedName>
        <fullName evidence="2">DUF3180 domain-containing protein</fullName>
    </submittedName>
</protein>
<dbReference type="EMBL" id="PDCN02000021">
    <property type="protein sequence ID" value="PIB74007.1"/>
    <property type="molecule type" value="Genomic_DNA"/>
</dbReference>
<name>A0A2G5P6W8_9MYCO</name>
<keyword evidence="1" id="KW-1133">Transmembrane helix</keyword>
<dbReference type="AlphaFoldDB" id="A0A2G5P6W8"/>
<keyword evidence="1" id="KW-0812">Transmembrane</keyword>
<reference evidence="2 3" key="1">
    <citation type="journal article" date="2017" name="Infect. Genet. Evol.">
        <title>The new phylogeny of the genus Mycobacterium: The old and the news.</title>
        <authorList>
            <person name="Tortoli E."/>
            <person name="Fedrizzi T."/>
            <person name="Meehan C.J."/>
            <person name="Trovato A."/>
            <person name="Grottola A."/>
            <person name="Giacobazzi E."/>
            <person name="Serpini G.F."/>
            <person name="Tagliazucchi S."/>
            <person name="Fabio A."/>
            <person name="Bettua C."/>
            <person name="Bertorelli R."/>
            <person name="Frascaro F."/>
            <person name="De Sanctis V."/>
            <person name="Pecorari M."/>
            <person name="Jousson O."/>
            <person name="Segata N."/>
            <person name="Cirillo D.M."/>
        </authorList>
    </citation>
    <scope>NUCLEOTIDE SEQUENCE [LARGE SCALE GENOMIC DNA]</scope>
    <source>
        <strain evidence="2 3">CIP1034565</strain>
    </source>
</reference>
<dbReference type="InterPro" id="IPR021517">
    <property type="entry name" value="DUF3180"/>
</dbReference>
<feature type="transmembrane region" description="Helical" evidence="1">
    <location>
        <begin position="116"/>
        <end position="136"/>
    </location>
</feature>
<keyword evidence="3" id="KW-1185">Reference proteome</keyword>
<comment type="caution">
    <text evidence="2">The sequence shown here is derived from an EMBL/GenBank/DDBJ whole genome shotgun (WGS) entry which is preliminary data.</text>
</comment>